<keyword evidence="3" id="KW-1185">Reference proteome</keyword>
<evidence type="ECO:0000256" key="1">
    <source>
        <dbReference type="SAM" id="MobiDB-lite"/>
    </source>
</evidence>
<feature type="region of interest" description="Disordered" evidence="1">
    <location>
        <begin position="82"/>
        <end position="104"/>
    </location>
</feature>
<evidence type="ECO:0000313" key="2">
    <source>
        <dbReference type="EMBL" id="KYQ50789.1"/>
    </source>
</evidence>
<name>A0A151WSA4_9HYME</name>
<feature type="non-terminal residue" evidence="2">
    <location>
        <position position="1"/>
    </location>
</feature>
<evidence type="ECO:0000313" key="3">
    <source>
        <dbReference type="Proteomes" id="UP000075809"/>
    </source>
</evidence>
<organism evidence="2 3">
    <name type="scientific">Mycetomoellerius zeteki</name>
    <dbReference type="NCBI Taxonomy" id="64791"/>
    <lineage>
        <taxon>Eukaryota</taxon>
        <taxon>Metazoa</taxon>
        <taxon>Ecdysozoa</taxon>
        <taxon>Arthropoda</taxon>
        <taxon>Hexapoda</taxon>
        <taxon>Insecta</taxon>
        <taxon>Pterygota</taxon>
        <taxon>Neoptera</taxon>
        <taxon>Endopterygota</taxon>
        <taxon>Hymenoptera</taxon>
        <taxon>Apocrita</taxon>
        <taxon>Aculeata</taxon>
        <taxon>Formicoidea</taxon>
        <taxon>Formicidae</taxon>
        <taxon>Myrmicinae</taxon>
        <taxon>Mycetomoellerius</taxon>
    </lineage>
</organism>
<protein>
    <submittedName>
        <fullName evidence="2">Uncharacterized protein</fullName>
    </submittedName>
</protein>
<sequence length="104" mass="11430">LDIASCINYCTVDAEYIEATSIDPVTADAGHRIINEQYFLSRASKIEGASFFRGLAASNLSAVFLPLDSGHQRSCCLIDYPPTRGLKEPSARKHEKHESKANET</sequence>
<proteinExistence type="predicted"/>
<feature type="compositionally biased region" description="Basic and acidic residues" evidence="1">
    <location>
        <begin position="85"/>
        <end position="104"/>
    </location>
</feature>
<accession>A0A151WSA4</accession>
<gene>
    <name evidence="2" type="ORF">ALC60_10113</name>
</gene>
<dbReference type="Proteomes" id="UP000075809">
    <property type="component" value="Unassembled WGS sequence"/>
</dbReference>
<dbReference type="AlphaFoldDB" id="A0A151WSA4"/>
<dbReference type="EMBL" id="KQ982773">
    <property type="protein sequence ID" value="KYQ50789.1"/>
    <property type="molecule type" value="Genomic_DNA"/>
</dbReference>
<reference evidence="2 3" key="1">
    <citation type="submission" date="2015-09" db="EMBL/GenBank/DDBJ databases">
        <title>Trachymyrmex zeteki WGS genome.</title>
        <authorList>
            <person name="Nygaard S."/>
            <person name="Hu H."/>
            <person name="Boomsma J."/>
            <person name="Zhang G."/>
        </authorList>
    </citation>
    <scope>NUCLEOTIDE SEQUENCE [LARGE SCALE GENOMIC DNA]</scope>
    <source>
        <strain evidence="2">Tzet28-1</strain>
        <tissue evidence="2">Whole body</tissue>
    </source>
</reference>